<name>A0A9P4GM78_9PLEO</name>
<comment type="caution">
    <text evidence="4">The sequence shown here is derived from an EMBL/GenBank/DDBJ whole genome shotgun (WGS) entry which is preliminary data.</text>
</comment>
<keyword evidence="1" id="KW-0862">Zinc</keyword>
<dbReference type="GeneID" id="63850332"/>
<dbReference type="GO" id="GO:0008270">
    <property type="term" value="F:zinc ion binding"/>
    <property type="evidence" value="ECO:0007669"/>
    <property type="project" value="UniProtKB-KW"/>
</dbReference>
<evidence type="ECO:0000259" key="3">
    <source>
        <dbReference type="PROSITE" id="PS50089"/>
    </source>
</evidence>
<dbReference type="SUPFAM" id="SSF57850">
    <property type="entry name" value="RING/U-box"/>
    <property type="match status" value="1"/>
</dbReference>
<feature type="compositionally biased region" description="Polar residues" evidence="2">
    <location>
        <begin position="242"/>
        <end position="259"/>
    </location>
</feature>
<keyword evidence="1" id="KW-0863">Zinc-finger</keyword>
<dbReference type="EMBL" id="ML976615">
    <property type="protein sequence ID" value="KAF1848968.1"/>
    <property type="molecule type" value="Genomic_DNA"/>
</dbReference>
<dbReference type="Gene3D" id="3.30.40.10">
    <property type="entry name" value="Zinc/RING finger domain, C3HC4 (zinc finger)"/>
    <property type="match status" value="1"/>
</dbReference>
<dbReference type="RefSeq" id="XP_040791531.1">
    <property type="nucleotide sequence ID" value="XM_040933081.1"/>
</dbReference>
<sequence length="431" mass="47875">MTAPSAQFVRQLATHSPSSTMEPPAPLTTQTATTDAATTFINTHTAFEGHIPLLEECPICLDNYSTEPCVRIIGIEGCTHLVGLSCLQEILRDHPEKEKRCPLCRAMWIAASGTPARRTVRRVSMPRRMTGTFSGLNGFGENIAGQAGAGIEGQSANTTANGNMPTGNLPGFVPLIARNQRNTTMQNPILLDSDSDSDSDLGSYEAQLENFEQLTRDIENIRTRARNTQLSRSHRRREPNSRQRSNIIIANQTTNASTDSPSAAAGGNPSSGAGAFNFLNRNLHRFRPTTNDSMTATHSRNRPRASNSPLPQQDQEQSVVMMQFGPYSSHTASPNPAPTIMDVDQVIEEPHIQAQSARDTMRTRELDQRGTCLDDRETRLNQRVNALLQRELALRDREHRARQLVNVVTAQRDEMQNLLRRQMEDLERVMQ</sequence>
<dbReference type="AlphaFoldDB" id="A0A9P4GM78"/>
<dbReference type="PROSITE" id="PS50089">
    <property type="entry name" value="ZF_RING_2"/>
    <property type="match status" value="1"/>
</dbReference>
<feature type="region of interest" description="Disordered" evidence="2">
    <location>
        <begin position="222"/>
        <end position="315"/>
    </location>
</feature>
<protein>
    <recommendedName>
        <fullName evidence="3">RING-type domain-containing protein</fullName>
    </recommendedName>
</protein>
<gene>
    <name evidence="4" type="ORF">K460DRAFT_364894</name>
</gene>
<keyword evidence="5" id="KW-1185">Reference proteome</keyword>
<reference evidence="4" key="1">
    <citation type="submission" date="2020-01" db="EMBL/GenBank/DDBJ databases">
        <authorList>
            <consortium name="DOE Joint Genome Institute"/>
            <person name="Haridas S."/>
            <person name="Albert R."/>
            <person name="Binder M."/>
            <person name="Bloem J."/>
            <person name="Labutti K."/>
            <person name="Salamov A."/>
            <person name="Andreopoulos B."/>
            <person name="Baker S.E."/>
            <person name="Barry K."/>
            <person name="Bills G."/>
            <person name="Bluhm B.H."/>
            <person name="Cannon C."/>
            <person name="Castanera R."/>
            <person name="Culley D.E."/>
            <person name="Daum C."/>
            <person name="Ezra D."/>
            <person name="Gonzalez J.B."/>
            <person name="Henrissat B."/>
            <person name="Kuo A."/>
            <person name="Liang C."/>
            <person name="Lipzen A."/>
            <person name="Lutzoni F."/>
            <person name="Magnuson J."/>
            <person name="Mondo S."/>
            <person name="Nolan M."/>
            <person name="Ohm R."/>
            <person name="Pangilinan J."/>
            <person name="Park H.-J."/>
            <person name="Ramirez L."/>
            <person name="Alfaro M."/>
            <person name="Sun H."/>
            <person name="Tritt A."/>
            <person name="Yoshinaga Y."/>
            <person name="Zwiers L.-H."/>
            <person name="Turgeon B.G."/>
            <person name="Goodwin S.B."/>
            <person name="Spatafora J.W."/>
            <person name="Crous P.W."/>
            <person name="Grigoriev I.V."/>
        </authorList>
    </citation>
    <scope>NUCLEOTIDE SEQUENCE</scope>
    <source>
        <strain evidence="4">CBS 394.84</strain>
    </source>
</reference>
<feature type="compositionally biased region" description="Polar residues" evidence="2">
    <location>
        <begin position="288"/>
        <end position="315"/>
    </location>
</feature>
<dbReference type="Proteomes" id="UP000800039">
    <property type="component" value="Unassembled WGS sequence"/>
</dbReference>
<accession>A0A9P4GM78</accession>
<evidence type="ECO:0000256" key="1">
    <source>
        <dbReference type="PROSITE-ProRule" id="PRU00175"/>
    </source>
</evidence>
<evidence type="ECO:0000313" key="4">
    <source>
        <dbReference type="EMBL" id="KAF1848968.1"/>
    </source>
</evidence>
<dbReference type="InterPro" id="IPR013083">
    <property type="entry name" value="Znf_RING/FYVE/PHD"/>
</dbReference>
<feature type="compositionally biased region" description="Low complexity" evidence="2">
    <location>
        <begin position="260"/>
        <end position="275"/>
    </location>
</feature>
<evidence type="ECO:0000313" key="5">
    <source>
        <dbReference type="Proteomes" id="UP000800039"/>
    </source>
</evidence>
<proteinExistence type="predicted"/>
<evidence type="ECO:0000256" key="2">
    <source>
        <dbReference type="SAM" id="MobiDB-lite"/>
    </source>
</evidence>
<feature type="domain" description="RING-type" evidence="3">
    <location>
        <begin position="57"/>
        <end position="105"/>
    </location>
</feature>
<dbReference type="InterPro" id="IPR001841">
    <property type="entry name" value="Znf_RING"/>
</dbReference>
<organism evidence="4 5">
    <name type="scientific">Cucurbitaria berberidis CBS 394.84</name>
    <dbReference type="NCBI Taxonomy" id="1168544"/>
    <lineage>
        <taxon>Eukaryota</taxon>
        <taxon>Fungi</taxon>
        <taxon>Dikarya</taxon>
        <taxon>Ascomycota</taxon>
        <taxon>Pezizomycotina</taxon>
        <taxon>Dothideomycetes</taxon>
        <taxon>Pleosporomycetidae</taxon>
        <taxon>Pleosporales</taxon>
        <taxon>Pleosporineae</taxon>
        <taxon>Cucurbitariaceae</taxon>
        <taxon>Cucurbitaria</taxon>
    </lineage>
</organism>
<dbReference type="Pfam" id="PF13639">
    <property type="entry name" value="zf-RING_2"/>
    <property type="match status" value="1"/>
</dbReference>
<dbReference type="OrthoDB" id="8062037at2759"/>
<keyword evidence="1" id="KW-0479">Metal-binding</keyword>